<evidence type="ECO:0000313" key="4">
    <source>
        <dbReference type="EMBL" id="CAA0829429.1"/>
    </source>
</evidence>
<reference evidence="4" key="1">
    <citation type="submission" date="2019-12" db="EMBL/GenBank/DDBJ databases">
        <authorList>
            <person name="Scholes J."/>
        </authorList>
    </citation>
    <scope>NUCLEOTIDE SEQUENCE</scope>
</reference>
<organism evidence="4 5">
    <name type="scientific">Striga hermonthica</name>
    <name type="common">Purple witchweed</name>
    <name type="synonym">Buchnera hermonthica</name>
    <dbReference type="NCBI Taxonomy" id="68872"/>
    <lineage>
        <taxon>Eukaryota</taxon>
        <taxon>Viridiplantae</taxon>
        <taxon>Streptophyta</taxon>
        <taxon>Embryophyta</taxon>
        <taxon>Tracheophyta</taxon>
        <taxon>Spermatophyta</taxon>
        <taxon>Magnoliopsida</taxon>
        <taxon>eudicotyledons</taxon>
        <taxon>Gunneridae</taxon>
        <taxon>Pentapetalae</taxon>
        <taxon>asterids</taxon>
        <taxon>lamiids</taxon>
        <taxon>Lamiales</taxon>
        <taxon>Orobanchaceae</taxon>
        <taxon>Buchnereae</taxon>
        <taxon>Striga</taxon>
    </lineage>
</organism>
<dbReference type="Proteomes" id="UP001153555">
    <property type="component" value="Unassembled WGS sequence"/>
</dbReference>
<dbReference type="SUPFAM" id="SSF51197">
    <property type="entry name" value="Clavaminate synthase-like"/>
    <property type="match status" value="1"/>
</dbReference>
<dbReference type="EMBL" id="CACSLK010027773">
    <property type="protein sequence ID" value="CAA0829429.1"/>
    <property type="molecule type" value="Genomic_DNA"/>
</dbReference>
<dbReference type="Pfam" id="PF14226">
    <property type="entry name" value="DIOX_N"/>
    <property type="match status" value="1"/>
</dbReference>
<dbReference type="InterPro" id="IPR050231">
    <property type="entry name" value="Iron_ascorbate_oxido_reductase"/>
</dbReference>
<gene>
    <name evidence="4" type="ORF">SHERM_25004</name>
</gene>
<protein>
    <submittedName>
        <fullName evidence="4">Gibberellin 2-beta-dioxygenase 6</fullName>
    </submittedName>
</protein>
<evidence type="ECO:0000256" key="1">
    <source>
        <dbReference type="ARBA" id="ARBA00022723"/>
    </source>
</evidence>
<feature type="domain" description="Non-haem dioxygenase N-terminal" evidence="3">
    <location>
        <begin position="20"/>
        <end position="84"/>
    </location>
</feature>
<evidence type="ECO:0000256" key="2">
    <source>
        <dbReference type="ARBA" id="ARBA00023004"/>
    </source>
</evidence>
<name>A0A9N7NF07_STRHE</name>
<keyword evidence="2" id="KW-0408">Iron</keyword>
<dbReference type="InterPro" id="IPR026992">
    <property type="entry name" value="DIOX_N"/>
</dbReference>
<keyword evidence="1" id="KW-0479">Metal-binding</keyword>
<dbReference type="PANTHER" id="PTHR47990">
    <property type="entry name" value="2-OXOGLUTARATE (2OG) AND FE(II)-DEPENDENT OXYGENASE SUPERFAMILY PROTEIN-RELATED"/>
    <property type="match status" value="1"/>
</dbReference>
<evidence type="ECO:0000259" key="3">
    <source>
        <dbReference type="Pfam" id="PF14226"/>
    </source>
</evidence>
<accession>A0A9N7NF07</accession>
<dbReference type="OrthoDB" id="288590at2759"/>
<dbReference type="Gene3D" id="2.60.120.330">
    <property type="entry name" value="B-lactam Antibiotic, Isopenicillin N Synthase, Chain"/>
    <property type="match status" value="1"/>
</dbReference>
<dbReference type="GO" id="GO:0016706">
    <property type="term" value="F:2-oxoglutarate-dependent dioxygenase activity"/>
    <property type="evidence" value="ECO:0007669"/>
    <property type="project" value="UniProtKB-ARBA"/>
</dbReference>
<proteinExistence type="predicted"/>
<evidence type="ECO:0000313" key="5">
    <source>
        <dbReference type="Proteomes" id="UP001153555"/>
    </source>
</evidence>
<comment type="caution">
    <text evidence="4">The sequence shown here is derived from an EMBL/GenBank/DDBJ whole genome shotgun (WGS) entry which is preliminary data.</text>
</comment>
<dbReference type="InterPro" id="IPR027443">
    <property type="entry name" value="IPNS-like_sf"/>
</dbReference>
<dbReference type="AlphaFoldDB" id="A0A9N7NF07"/>
<dbReference type="GO" id="GO:0046872">
    <property type="term" value="F:metal ion binding"/>
    <property type="evidence" value="ECO:0007669"/>
    <property type="project" value="UniProtKB-KW"/>
</dbReference>
<sequence length="195" mass="22164">MVLASPNPLKIEKIRDDIELPIIDLRWDRTRATVQIVRACEEFGFFKVINHGVPQEIISRMDREAHEFFSRPAPDKQRAGPANPYGYGLKNIGLNGDIGELEYLLLQANAPYISDKSEYISTDPENFRYNINGPSLVAIEPLLARTDGVVFFSGENSDGNIIHPMVERMGYENLRLLRNSDTISIHRGFCQLRQC</sequence>
<keyword evidence="5" id="KW-1185">Reference proteome</keyword>